<proteinExistence type="predicted"/>
<evidence type="ECO:0000313" key="2">
    <source>
        <dbReference type="Proteomes" id="UP000663879"/>
    </source>
</evidence>
<keyword evidence="2" id="KW-1185">Reference proteome</keyword>
<dbReference type="AlphaFoldDB" id="A0A814HZ79"/>
<reference evidence="1" key="1">
    <citation type="submission" date="2021-02" db="EMBL/GenBank/DDBJ databases">
        <authorList>
            <person name="Nowell W R."/>
        </authorList>
    </citation>
    <scope>NUCLEOTIDE SEQUENCE</scope>
    <source>
        <strain evidence="1">Ploen Becks lab</strain>
    </source>
</reference>
<name>A0A814HZ79_9BILA</name>
<sequence length="78" mass="9028">MDTLFKNRNVLGEYRSENLKTTSISFTDLEELRPVEFATLKGEMNPYTPICKTFDQAWALAMQSNRQKRSIGNRPTNL</sequence>
<dbReference type="EMBL" id="CAJNOC010004296">
    <property type="protein sequence ID" value="CAF1016598.1"/>
    <property type="molecule type" value="Genomic_DNA"/>
</dbReference>
<protein>
    <submittedName>
        <fullName evidence="1">Uncharacterized protein</fullName>
    </submittedName>
</protein>
<gene>
    <name evidence="1" type="ORF">OXX778_LOCUS17161</name>
</gene>
<dbReference type="Proteomes" id="UP000663879">
    <property type="component" value="Unassembled WGS sequence"/>
</dbReference>
<organism evidence="1 2">
    <name type="scientific">Brachionus calyciflorus</name>
    <dbReference type="NCBI Taxonomy" id="104777"/>
    <lineage>
        <taxon>Eukaryota</taxon>
        <taxon>Metazoa</taxon>
        <taxon>Spiralia</taxon>
        <taxon>Gnathifera</taxon>
        <taxon>Rotifera</taxon>
        <taxon>Eurotatoria</taxon>
        <taxon>Monogononta</taxon>
        <taxon>Pseudotrocha</taxon>
        <taxon>Ploima</taxon>
        <taxon>Brachionidae</taxon>
        <taxon>Brachionus</taxon>
    </lineage>
</organism>
<comment type="caution">
    <text evidence="1">The sequence shown here is derived from an EMBL/GenBank/DDBJ whole genome shotgun (WGS) entry which is preliminary data.</text>
</comment>
<accession>A0A814HZ79</accession>
<evidence type="ECO:0000313" key="1">
    <source>
        <dbReference type="EMBL" id="CAF1016598.1"/>
    </source>
</evidence>